<dbReference type="InterPro" id="IPR055127">
    <property type="entry name" value="YEATS2_3HBD"/>
</dbReference>
<feature type="compositionally biased region" description="Polar residues" evidence="11">
    <location>
        <begin position="1146"/>
        <end position="1166"/>
    </location>
</feature>
<reference evidence="14" key="1">
    <citation type="submission" date="2025-08" db="UniProtKB">
        <authorList>
            <consortium name="RefSeq"/>
        </authorList>
    </citation>
    <scope>IDENTIFICATION</scope>
</reference>
<gene>
    <name evidence="14" type="primary">LOC110991043</name>
</gene>
<keyword evidence="4" id="KW-0832">Ubl conjugation</keyword>
<protein>
    <recommendedName>
        <fullName evidence="9">YEATS domain-containing protein 2</fullName>
    </recommendedName>
</protein>
<keyword evidence="5" id="KW-0175">Coiled coil</keyword>
<dbReference type="OrthoDB" id="1741717at2759"/>
<sequence>MGTKRKGEMILDQDPDYEMVSAMTTSKRQRLFEKDARDITVKKMEGIIKRQFAIEMKHKEKEVELIDERIHQARAMLDKLRACIVANYYGNIGLGHSSAKGEKTRSTKANLAHPAIQRALKNKPKMPSPSETPDLASADNIASTGTPNLSAMADIPSTPSSGHWSSQQSERSSPESEQLSRVELAEVEEEPNGGGGAKGPRNSGPDTFGVGPPLLTPKPLVPQVDFDDGSRFHVKKRIIVGNVSKYIPPENREDSDPSTHKWMVYVRGPPEEPKIDHFVKRIWFFLHPSYRPNDLVEVREPPFHLTRRGWGEFPIRVQLHFLDPRNKKVDIIHPLKLDRTYTGLQTLGAETIVDVELDRYLFDDHGQPLSRPMTPTITKVNYQEGIKPGSSPGTSWDEARWKMASPRIKESTSQIPGEQGMGPVTATKRSEPLEASPARVNGQKSEVIQKVEPQVDQLSGEVTVSADQGQSFSGIIGPSGIQPSSQAPTMGTASTGQIAIQQRQGGQFVRVMPPLGPITKSTVIAPTSLGVLPQKAPVPMPSPAKVVSPTDDRSGSIVGSPSSSLPSSANVSPTHSGVINVADAAFTGKGTLDVRIQEGKVIQEVTSHTQDIIEGKTEATTNVSVIAPAIISQAQQAGARGPTVLQTTAPTRLQNVQGISASTESQKPSEPVDGSALGTSSQAGGIVVQPTSSQLNKPVMSTSLPATSAGIPVVKRIPSSGSITVIPTKTSAESPKHSPPATASGIPTPPPGTQYYITANSTDPNLQGKVILIPQQVFQQASSQQALTSGKLGAGKASSPAGKVGASKVATASSKSPFLSPSNVLILPAGSIVPPLPPGSIVQIQQVPSPVRSTSASGQPKSQTTLAMTRAVTAPGKGTGPKITGIPSGGVIQIQRTTGTTVAKVSGIQSPPQTAGISILPEQKGQLAKTPSGGVVFVQRTPAGGKISSGQTLTRLPIVQGGLALKQNITLAAQLPPGAVPIPQQGQLSLKPGSSVNIIQSPAPKSLHQGQTLVLHAQPSVPKVTGKPLQTVTAIRQPLVAGGQTSKFIIQGQGSKIVAPGQLQVRLSAPATSVIPARTIAASSASSIAAGPKAVVTAQVSGDGKGQDAEVPAAQHTSAAATSDAGVTKTEGSRAVTGHGAEGENDSSSSSGVKEQNETQSVSTETSQKEIALVKDKTKEALPQHAITSEIVEAARASISAGVGEAHVAHSAKCVPTKAAQPALAQSLSRIIIKQEPVTSPQKDYPPTSTMQHIVNPTSANATATTGDFQVKMEVEEKEDESEVSVMINELTMSCAEGPVGVYGLRTMEELITAAVKKTPLINKDRIPSEHPFAAKFVEQYHSWSGAKRRAAEWHRAVMVRRIASEAREKSERLRFERMWTTKEVMVWCRQRGYTPPEPGAHNVEDSWCNICGDLSKKGKTVQVVVDGHDCRNDWLSSAGLLKPVSYTSPDEMTNSLGIQQAAVDQSFSDSETEVDIIRMWNPGHRKQIKKETADGADRIRCYLPLSDGAKMTQGIAQEIGISFKPTQLAPDTFSPVVEEVVFCAVSQFLGTLVRESLAKAYNKRTDNRLPKEILPTHVLQAIDCIESFDFLSNKHLGVLAMPTEDNQESPS</sequence>
<dbReference type="PROSITE" id="PS51037">
    <property type="entry name" value="YEATS"/>
    <property type="match status" value="1"/>
</dbReference>
<keyword evidence="2" id="KW-1017">Isopeptide bond</keyword>
<accession>A0A8B8A734</accession>
<dbReference type="InterPro" id="IPR055129">
    <property type="entry name" value="YEATS_dom"/>
</dbReference>
<dbReference type="Pfam" id="PF22951">
    <property type="entry name" value="3HBD"/>
    <property type="match status" value="1"/>
</dbReference>
<dbReference type="Gene3D" id="2.60.40.1970">
    <property type="entry name" value="YEATS domain"/>
    <property type="match status" value="1"/>
</dbReference>
<feature type="compositionally biased region" description="Basic and acidic residues" evidence="11">
    <location>
        <begin position="172"/>
        <end position="184"/>
    </location>
</feature>
<feature type="compositionally biased region" description="Low complexity" evidence="11">
    <location>
        <begin position="156"/>
        <end position="171"/>
    </location>
</feature>
<keyword evidence="6 10" id="KW-0539">Nucleus</keyword>
<dbReference type="RefSeq" id="XP_022111831.1">
    <property type="nucleotide sequence ID" value="XM_022256139.1"/>
</dbReference>
<feature type="compositionally biased region" description="Polar residues" evidence="11">
    <location>
        <begin position="658"/>
        <end position="668"/>
    </location>
</feature>
<dbReference type="Pfam" id="PF03366">
    <property type="entry name" value="YEATS"/>
    <property type="match status" value="1"/>
</dbReference>
<evidence type="ECO:0000256" key="11">
    <source>
        <dbReference type="SAM" id="MobiDB-lite"/>
    </source>
</evidence>
<evidence type="ECO:0000313" key="13">
    <source>
        <dbReference type="Proteomes" id="UP000694845"/>
    </source>
</evidence>
<keyword evidence="13" id="KW-1185">Reference proteome</keyword>
<comment type="subcellular location">
    <subcellularLocation>
        <location evidence="1 10">Nucleus</location>
    </subcellularLocation>
</comment>
<comment type="function">
    <text evidence="7">Chromatin reader component of the ATAC complex, a complex with histone acetyltransferase activity on histones H3 and H4. YEATS2 specifically recognizes and binds histone H3 crotonylated at 'Lys-27' (H3K27cr). Crotonylation marks active promoters and enhancers and confers resistance to transcriptional repressors.</text>
</comment>
<evidence type="ECO:0000256" key="3">
    <source>
        <dbReference type="ARBA" id="ARBA00022553"/>
    </source>
</evidence>
<feature type="compositionally biased region" description="Low complexity" evidence="11">
    <location>
        <begin position="555"/>
        <end position="573"/>
    </location>
</feature>
<dbReference type="InterPro" id="IPR038704">
    <property type="entry name" value="YEAST_sf"/>
</dbReference>
<feature type="region of interest" description="Disordered" evidence="11">
    <location>
        <begin position="1101"/>
        <end position="1168"/>
    </location>
</feature>
<evidence type="ECO:0000256" key="8">
    <source>
        <dbReference type="ARBA" id="ARBA00065122"/>
    </source>
</evidence>
<organism evidence="13 14">
    <name type="scientific">Acanthaster planci</name>
    <name type="common">Crown-of-thorns starfish</name>
    <dbReference type="NCBI Taxonomy" id="133434"/>
    <lineage>
        <taxon>Eukaryota</taxon>
        <taxon>Metazoa</taxon>
        <taxon>Echinodermata</taxon>
        <taxon>Eleutherozoa</taxon>
        <taxon>Asterozoa</taxon>
        <taxon>Asteroidea</taxon>
        <taxon>Valvatacea</taxon>
        <taxon>Valvatida</taxon>
        <taxon>Acanthasteridae</taxon>
        <taxon>Acanthaster</taxon>
    </lineage>
</organism>
<evidence type="ECO:0000256" key="7">
    <source>
        <dbReference type="ARBA" id="ARBA00060245"/>
    </source>
</evidence>
<comment type="subunit">
    <text evidence="8">Component of the ADA2A-containing complex (ATAC), composed of KAT14, KAT2A, TADA2L, TADA3L, ZZ3, MBIP, WDR5, YEATS2, SGF29 and DR1.</text>
</comment>
<dbReference type="Proteomes" id="UP000694845">
    <property type="component" value="Unplaced"/>
</dbReference>
<feature type="domain" description="YEATS" evidence="12">
    <location>
        <begin position="228"/>
        <end position="376"/>
    </location>
</feature>
<feature type="region of interest" description="Disordered" evidence="11">
    <location>
        <begin position="535"/>
        <end position="573"/>
    </location>
</feature>
<evidence type="ECO:0000256" key="1">
    <source>
        <dbReference type="ARBA" id="ARBA00004123"/>
    </source>
</evidence>
<evidence type="ECO:0000256" key="10">
    <source>
        <dbReference type="PROSITE-ProRule" id="PRU00376"/>
    </source>
</evidence>
<dbReference type="GO" id="GO:0051726">
    <property type="term" value="P:regulation of cell cycle"/>
    <property type="evidence" value="ECO:0007669"/>
    <property type="project" value="UniProtKB-ARBA"/>
</dbReference>
<dbReference type="InterPro" id="IPR005033">
    <property type="entry name" value="YEATS"/>
</dbReference>
<dbReference type="GO" id="GO:0000123">
    <property type="term" value="C:histone acetyltransferase complex"/>
    <property type="evidence" value="ECO:0007669"/>
    <property type="project" value="UniProtKB-ARBA"/>
</dbReference>
<keyword evidence="3" id="KW-0597">Phosphoprotein</keyword>
<evidence type="ECO:0000256" key="2">
    <source>
        <dbReference type="ARBA" id="ARBA00022499"/>
    </source>
</evidence>
<feature type="region of interest" description="Disordered" evidence="11">
    <location>
        <begin position="658"/>
        <end position="683"/>
    </location>
</feature>
<feature type="compositionally biased region" description="Polar residues" evidence="11">
    <location>
        <begin position="140"/>
        <end position="149"/>
    </location>
</feature>
<feature type="region of interest" description="Disordered" evidence="11">
    <location>
        <begin position="96"/>
        <end position="216"/>
    </location>
</feature>
<dbReference type="KEGG" id="aplc:110991043"/>
<feature type="region of interest" description="Disordered" evidence="11">
    <location>
        <begin position="729"/>
        <end position="752"/>
    </location>
</feature>
<evidence type="ECO:0000256" key="5">
    <source>
        <dbReference type="ARBA" id="ARBA00023054"/>
    </source>
</evidence>
<dbReference type="CDD" id="cd16907">
    <property type="entry name" value="YEATS_YEATS2_like"/>
    <property type="match status" value="1"/>
</dbReference>
<dbReference type="GO" id="GO:0006355">
    <property type="term" value="P:regulation of DNA-templated transcription"/>
    <property type="evidence" value="ECO:0007669"/>
    <property type="project" value="InterPro"/>
</dbReference>
<name>A0A8B8A734_ACAPL</name>
<dbReference type="PANTHER" id="PTHR23195">
    <property type="entry name" value="YEATS DOMAIN"/>
    <property type="match status" value="1"/>
</dbReference>
<evidence type="ECO:0000256" key="4">
    <source>
        <dbReference type="ARBA" id="ARBA00022843"/>
    </source>
</evidence>
<evidence type="ECO:0000313" key="14">
    <source>
        <dbReference type="RefSeq" id="XP_022111831.1"/>
    </source>
</evidence>
<evidence type="ECO:0000259" key="12">
    <source>
        <dbReference type="PROSITE" id="PS51037"/>
    </source>
</evidence>
<dbReference type="OMA" id="SHMIVGQ"/>
<dbReference type="CTD" id="55689"/>
<evidence type="ECO:0000256" key="6">
    <source>
        <dbReference type="ARBA" id="ARBA00023242"/>
    </source>
</evidence>
<evidence type="ECO:0000256" key="9">
    <source>
        <dbReference type="ARBA" id="ARBA00068329"/>
    </source>
</evidence>
<dbReference type="FunFam" id="2.60.40.1970:FF:000001">
    <property type="entry name" value="YEATS domain containing 2"/>
    <property type="match status" value="1"/>
</dbReference>
<proteinExistence type="predicted"/>
<dbReference type="GeneID" id="110991043"/>
<dbReference type="GO" id="GO:0005634">
    <property type="term" value="C:nucleus"/>
    <property type="evidence" value="ECO:0007669"/>
    <property type="project" value="UniProtKB-SubCell"/>
</dbReference>